<evidence type="ECO:0000313" key="1">
    <source>
        <dbReference type="EMBL" id="NMF26294.1"/>
    </source>
</evidence>
<name>A0A7X9Y0Z6_9ACTN</name>
<protein>
    <submittedName>
        <fullName evidence="1">DUF192 domain-containing protein</fullName>
    </submittedName>
</protein>
<dbReference type="InterPro" id="IPR038695">
    <property type="entry name" value="Saro_0823-like_sf"/>
</dbReference>
<sequence length="118" mass="13580">MQLVRIRTRHFDFGSFEVLDSLFRKAKGLLRDSEGRQVMLRRCSSIHTFCMRYPIDVAFVKRDGGVVLSERMVRPGRIVRARGASFVLERPGSDSPWPAANETLTMEETCDREGTCRR</sequence>
<comment type="caution">
    <text evidence="1">The sequence shown here is derived from an EMBL/GenBank/DDBJ whole genome shotgun (WGS) entry which is preliminary data.</text>
</comment>
<proteinExistence type="predicted"/>
<evidence type="ECO:0000313" key="2">
    <source>
        <dbReference type="Proteomes" id="UP000565613"/>
    </source>
</evidence>
<organism evidence="1 2">
    <name type="scientific">Parafannyhessea umbonata</name>
    <dbReference type="NCBI Taxonomy" id="604330"/>
    <lineage>
        <taxon>Bacteria</taxon>
        <taxon>Bacillati</taxon>
        <taxon>Actinomycetota</taxon>
        <taxon>Coriobacteriia</taxon>
        <taxon>Coriobacteriales</taxon>
        <taxon>Atopobiaceae</taxon>
        <taxon>Parafannyhessea</taxon>
    </lineage>
</organism>
<gene>
    <name evidence="1" type="ORF">HF885_07600</name>
</gene>
<accession>A0A7X9Y0Z6</accession>
<dbReference type="EMBL" id="JABAGR010000006">
    <property type="protein sequence ID" value="NMF26294.1"/>
    <property type="molecule type" value="Genomic_DNA"/>
</dbReference>
<dbReference type="Proteomes" id="UP000565613">
    <property type="component" value="Unassembled WGS sequence"/>
</dbReference>
<dbReference type="AlphaFoldDB" id="A0A7X9Y0Z6"/>
<dbReference type="Gene3D" id="2.60.120.1140">
    <property type="entry name" value="Protein of unknown function DUF192"/>
    <property type="match status" value="1"/>
</dbReference>
<reference evidence="1 2" key="1">
    <citation type="submission" date="2020-04" db="EMBL/GenBank/DDBJ databases">
        <authorList>
            <person name="Hitch T.C.A."/>
            <person name="Wylensek D."/>
            <person name="Clavel T."/>
        </authorList>
    </citation>
    <scope>NUCLEOTIDE SEQUENCE [LARGE SCALE GENOMIC DNA]</scope>
    <source>
        <strain evidence="1 2">105184</strain>
    </source>
</reference>